<keyword evidence="3" id="KW-1185">Reference proteome</keyword>
<evidence type="ECO:0000313" key="3">
    <source>
        <dbReference type="Proteomes" id="UP000176998"/>
    </source>
</evidence>
<evidence type="ECO:0000313" key="2">
    <source>
        <dbReference type="EMBL" id="OHE92882.1"/>
    </source>
</evidence>
<sequence length="238" mass="26419">MEYYNRLRIVPASLSPKTAAEEVPAEEGDKCDAYISEKGMWGVLDALRMRFAASPPTRKPRIISIGSLSIEEQIDDAQEQLAKDVRPLCLWFIGMIGEEEVLDDDFFLKETSHGSKGSDSSSYPNSDNSSNESDSSTSPSSISCQDWDLSAPPRTPYNDKMEMECTVRIECNKELYSSSLIVRPSLLTYTKPCGLEAVRVGQEGNPRPGWTISRFDAGHWLYQHGICGTMEGISTITT</sequence>
<name>A0A1G4AUZ8_9PEZI</name>
<accession>A0A1G4AUZ8</accession>
<organism evidence="2 3">
    <name type="scientific">Colletotrichum orchidophilum</name>
    <dbReference type="NCBI Taxonomy" id="1209926"/>
    <lineage>
        <taxon>Eukaryota</taxon>
        <taxon>Fungi</taxon>
        <taxon>Dikarya</taxon>
        <taxon>Ascomycota</taxon>
        <taxon>Pezizomycotina</taxon>
        <taxon>Sordariomycetes</taxon>
        <taxon>Hypocreomycetidae</taxon>
        <taxon>Glomerellales</taxon>
        <taxon>Glomerellaceae</taxon>
        <taxon>Colletotrichum</taxon>
    </lineage>
</organism>
<proteinExistence type="predicted"/>
<dbReference type="AlphaFoldDB" id="A0A1G4AUZ8"/>
<dbReference type="EMBL" id="MJBS01000134">
    <property type="protein sequence ID" value="OHE92882.1"/>
    <property type="molecule type" value="Genomic_DNA"/>
</dbReference>
<protein>
    <submittedName>
        <fullName evidence="2">Uncharacterized protein</fullName>
    </submittedName>
</protein>
<reference evidence="2 3" key="1">
    <citation type="submission" date="2016-09" db="EMBL/GenBank/DDBJ databases">
        <authorList>
            <person name="Capua I."/>
            <person name="De Benedictis P."/>
            <person name="Joannis T."/>
            <person name="Lombin L.H."/>
            <person name="Cattoli G."/>
        </authorList>
    </citation>
    <scope>NUCLEOTIDE SEQUENCE [LARGE SCALE GENOMIC DNA]</scope>
    <source>
        <strain evidence="2 3">IMI 309357</strain>
    </source>
</reference>
<gene>
    <name evidence="2" type="ORF">CORC01_11824</name>
</gene>
<dbReference type="OrthoDB" id="4841850at2759"/>
<comment type="caution">
    <text evidence="2">The sequence shown here is derived from an EMBL/GenBank/DDBJ whole genome shotgun (WGS) entry which is preliminary data.</text>
</comment>
<evidence type="ECO:0000256" key="1">
    <source>
        <dbReference type="SAM" id="MobiDB-lite"/>
    </source>
</evidence>
<dbReference type="Proteomes" id="UP000176998">
    <property type="component" value="Unassembled WGS sequence"/>
</dbReference>
<dbReference type="RefSeq" id="XP_022470050.1">
    <property type="nucleotide sequence ID" value="XM_022623446.1"/>
</dbReference>
<feature type="compositionally biased region" description="Low complexity" evidence="1">
    <location>
        <begin position="114"/>
        <end position="143"/>
    </location>
</feature>
<dbReference type="GeneID" id="34564956"/>
<feature type="region of interest" description="Disordered" evidence="1">
    <location>
        <begin position="113"/>
        <end position="155"/>
    </location>
</feature>